<dbReference type="OrthoDB" id="3067340at2759"/>
<dbReference type="HOGENOM" id="CLU_1054111_0_0_1"/>
<accession>A0A067SWP2</accession>
<dbReference type="AlphaFoldDB" id="A0A067SWP2"/>
<dbReference type="Proteomes" id="UP000027222">
    <property type="component" value="Unassembled WGS sequence"/>
</dbReference>
<organism evidence="1 2">
    <name type="scientific">Galerina marginata (strain CBS 339.88)</name>
    <dbReference type="NCBI Taxonomy" id="685588"/>
    <lineage>
        <taxon>Eukaryota</taxon>
        <taxon>Fungi</taxon>
        <taxon>Dikarya</taxon>
        <taxon>Basidiomycota</taxon>
        <taxon>Agaricomycotina</taxon>
        <taxon>Agaricomycetes</taxon>
        <taxon>Agaricomycetidae</taxon>
        <taxon>Agaricales</taxon>
        <taxon>Agaricineae</taxon>
        <taxon>Strophariaceae</taxon>
        <taxon>Galerina</taxon>
    </lineage>
</organism>
<gene>
    <name evidence="1" type="ORF">GALMADRAFT_211577</name>
</gene>
<dbReference type="EMBL" id="KL142381">
    <property type="protein sequence ID" value="KDR75360.1"/>
    <property type="molecule type" value="Genomic_DNA"/>
</dbReference>
<proteinExistence type="predicted"/>
<name>A0A067SWP2_GALM3</name>
<keyword evidence="2" id="KW-1185">Reference proteome</keyword>
<evidence type="ECO:0000313" key="2">
    <source>
        <dbReference type="Proteomes" id="UP000027222"/>
    </source>
</evidence>
<reference evidence="2" key="1">
    <citation type="journal article" date="2014" name="Proc. Natl. Acad. Sci. U.S.A.">
        <title>Extensive sampling of basidiomycete genomes demonstrates inadequacy of the white-rot/brown-rot paradigm for wood decay fungi.</title>
        <authorList>
            <person name="Riley R."/>
            <person name="Salamov A.A."/>
            <person name="Brown D.W."/>
            <person name="Nagy L.G."/>
            <person name="Floudas D."/>
            <person name="Held B.W."/>
            <person name="Levasseur A."/>
            <person name="Lombard V."/>
            <person name="Morin E."/>
            <person name="Otillar R."/>
            <person name="Lindquist E.A."/>
            <person name="Sun H."/>
            <person name="LaButti K.M."/>
            <person name="Schmutz J."/>
            <person name="Jabbour D."/>
            <person name="Luo H."/>
            <person name="Baker S.E."/>
            <person name="Pisabarro A.G."/>
            <person name="Walton J.D."/>
            <person name="Blanchette R.A."/>
            <person name="Henrissat B."/>
            <person name="Martin F."/>
            <person name="Cullen D."/>
            <person name="Hibbett D.S."/>
            <person name="Grigoriev I.V."/>
        </authorList>
    </citation>
    <scope>NUCLEOTIDE SEQUENCE [LARGE SCALE GENOMIC DNA]</scope>
    <source>
        <strain evidence="2">CBS 339.88</strain>
    </source>
</reference>
<protein>
    <submittedName>
        <fullName evidence="1">Uncharacterized protein</fullName>
    </submittedName>
</protein>
<sequence length="258" mass="29217">MITSFDFEPNAIMALLHHTGSVISGSMALVSLFPGDNLIAFRPQDIDFYVPLDMKTRAESFFLTSTAYRPIINKKRYYNKYIAEVIFMRHGNKTINIIVSSGANSLNPIFHFHSTAVMNFISSTGVFSAYPSLTFVHRNLVNPEYLKNNRVIQPVEYCMTKYRERGFENGQNLSQWDDICTHKCGEDMFCPRTTRTVSDSGSFKFKFSSQPWIQSGQPDSDVYSHWGPTVWRLGGPACSDVKGGNEGFVVDCKEKDPL</sequence>
<evidence type="ECO:0000313" key="1">
    <source>
        <dbReference type="EMBL" id="KDR75360.1"/>
    </source>
</evidence>